<feature type="transmembrane region" description="Helical" evidence="1">
    <location>
        <begin position="13"/>
        <end position="36"/>
    </location>
</feature>
<sequence length="78" mass="8186">MALQQWLPIIDRVGIFAVSLGGVAIASQVAVAWTTLRARANGATRTEARARGRDAGIVTLLVAVLLLATAATLGLWEM</sequence>
<evidence type="ECO:0000313" key="3">
    <source>
        <dbReference type="Proteomes" id="UP000219621"/>
    </source>
</evidence>
<name>A0A286GZQ4_9PROT</name>
<keyword evidence="1" id="KW-0472">Membrane</keyword>
<reference evidence="3" key="1">
    <citation type="submission" date="2017-09" db="EMBL/GenBank/DDBJ databases">
        <authorList>
            <person name="Varghese N."/>
            <person name="Submissions S."/>
        </authorList>
    </citation>
    <scope>NUCLEOTIDE SEQUENCE [LARGE SCALE GENOMIC DNA]</scope>
    <source>
        <strain evidence="3">USBA 140</strain>
    </source>
</reference>
<gene>
    <name evidence="2" type="ORF">SAMN05421508_11346</name>
</gene>
<proteinExistence type="predicted"/>
<dbReference type="Proteomes" id="UP000219621">
    <property type="component" value="Unassembled WGS sequence"/>
</dbReference>
<accession>A0A286GZQ4</accession>
<keyword evidence="3" id="KW-1185">Reference proteome</keyword>
<organism evidence="2 3">
    <name type="scientific">Caenispirillum bisanense</name>
    <dbReference type="NCBI Taxonomy" id="414052"/>
    <lineage>
        <taxon>Bacteria</taxon>
        <taxon>Pseudomonadati</taxon>
        <taxon>Pseudomonadota</taxon>
        <taxon>Alphaproteobacteria</taxon>
        <taxon>Rhodospirillales</taxon>
        <taxon>Novispirillaceae</taxon>
        <taxon>Caenispirillum</taxon>
    </lineage>
</organism>
<feature type="transmembrane region" description="Helical" evidence="1">
    <location>
        <begin position="57"/>
        <end position="76"/>
    </location>
</feature>
<keyword evidence="1" id="KW-0812">Transmembrane</keyword>
<protein>
    <submittedName>
        <fullName evidence="2">Uncharacterized protein</fullName>
    </submittedName>
</protein>
<evidence type="ECO:0000313" key="2">
    <source>
        <dbReference type="EMBL" id="SOE00579.1"/>
    </source>
</evidence>
<dbReference type="AlphaFoldDB" id="A0A286GZQ4"/>
<dbReference type="EMBL" id="OCNJ01000013">
    <property type="protein sequence ID" value="SOE00579.1"/>
    <property type="molecule type" value="Genomic_DNA"/>
</dbReference>
<evidence type="ECO:0000256" key="1">
    <source>
        <dbReference type="SAM" id="Phobius"/>
    </source>
</evidence>
<dbReference type="RefSeq" id="WP_097281277.1">
    <property type="nucleotide sequence ID" value="NZ_OCNJ01000013.1"/>
</dbReference>
<keyword evidence="1" id="KW-1133">Transmembrane helix</keyword>